<protein>
    <submittedName>
        <fullName evidence="1">Uncharacterized protein</fullName>
    </submittedName>
</protein>
<sequence>MKEGAMVSKLHSNLKKLPIPELFIHRPPWGPLGAVDDKEGALPPLVLHAWEGPCSPSEFSEDLHLAGVLPASAAMRSAAGGTTSGISSCELACYGRTGLPPL</sequence>
<evidence type="ECO:0000313" key="2">
    <source>
        <dbReference type="Proteomes" id="UP001412067"/>
    </source>
</evidence>
<organism evidence="1 2">
    <name type="scientific">Platanthera guangdongensis</name>
    <dbReference type="NCBI Taxonomy" id="2320717"/>
    <lineage>
        <taxon>Eukaryota</taxon>
        <taxon>Viridiplantae</taxon>
        <taxon>Streptophyta</taxon>
        <taxon>Embryophyta</taxon>
        <taxon>Tracheophyta</taxon>
        <taxon>Spermatophyta</taxon>
        <taxon>Magnoliopsida</taxon>
        <taxon>Liliopsida</taxon>
        <taxon>Asparagales</taxon>
        <taxon>Orchidaceae</taxon>
        <taxon>Orchidoideae</taxon>
        <taxon>Orchideae</taxon>
        <taxon>Orchidinae</taxon>
        <taxon>Platanthera</taxon>
    </lineage>
</organism>
<accession>A0ABR2N076</accession>
<gene>
    <name evidence="1" type="ORF">KSP40_PGU000266</name>
</gene>
<dbReference type="EMBL" id="JBBWWR010000004">
    <property type="protein sequence ID" value="KAK8968558.1"/>
    <property type="molecule type" value="Genomic_DNA"/>
</dbReference>
<keyword evidence="2" id="KW-1185">Reference proteome</keyword>
<proteinExistence type="predicted"/>
<reference evidence="1 2" key="1">
    <citation type="journal article" date="2022" name="Nat. Plants">
        <title>Genomes of leafy and leafless Platanthera orchids illuminate the evolution of mycoheterotrophy.</title>
        <authorList>
            <person name="Li M.H."/>
            <person name="Liu K.W."/>
            <person name="Li Z."/>
            <person name="Lu H.C."/>
            <person name="Ye Q.L."/>
            <person name="Zhang D."/>
            <person name="Wang J.Y."/>
            <person name="Li Y.F."/>
            <person name="Zhong Z.M."/>
            <person name="Liu X."/>
            <person name="Yu X."/>
            <person name="Liu D.K."/>
            <person name="Tu X.D."/>
            <person name="Liu B."/>
            <person name="Hao Y."/>
            <person name="Liao X.Y."/>
            <person name="Jiang Y.T."/>
            <person name="Sun W.H."/>
            <person name="Chen J."/>
            <person name="Chen Y.Q."/>
            <person name="Ai Y."/>
            <person name="Zhai J.W."/>
            <person name="Wu S.S."/>
            <person name="Zhou Z."/>
            <person name="Hsiao Y.Y."/>
            <person name="Wu W.L."/>
            <person name="Chen Y.Y."/>
            <person name="Lin Y.F."/>
            <person name="Hsu J.L."/>
            <person name="Li C.Y."/>
            <person name="Wang Z.W."/>
            <person name="Zhao X."/>
            <person name="Zhong W.Y."/>
            <person name="Ma X.K."/>
            <person name="Ma L."/>
            <person name="Huang J."/>
            <person name="Chen G.Z."/>
            <person name="Huang M.Z."/>
            <person name="Huang L."/>
            <person name="Peng D.H."/>
            <person name="Luo Y.B."/>
            <person name="Zou S.Q."/>
            <person name="Chen S.P."/>
            <person name="Lan S."/>
            <person name="Tsai W.C."/>
            <person name="Van de Peer Y."/>
            <person name="Liu Z.J."/>
        </authorList>
    </citation>
    <scope>NUCLEOTIDE SEQUENCE [LARGE SCALE GENOMIC DNA]</scope>
    <source>
        <strain evidence="1">Lor288</strain>
    </source>
</reference>
<name>A0ABR2N076_9ASPA</name>
<comment type="caution">
    <text evidence="1">The sequence shown here is derived from an EMBL/GenBank/DDBJ whole genome shotgun (WGS) entry which is preliminary data.</text>
</comment>
<dbReference type="Proteomes" id="UP001412067">
    <property type="component" value="Unassembled WGS sequence"/>
</dbReference>
<evidence type="ECO:0000313" key="1">
    <source>
        <dbReference type="EMBL" id="KAK8968558.1"/>
    </source>
</evidence>